<dbReference type="Proteomes" id="UP000430272">
    <property type="component" value="Unassembled WGS sequence"/>
</dbReference>
<evidence type="ECO:0000256" key="7">
    <source>
        <dbReference type="SAM" id="MobiDB-lite"/>
    </source>
</evidence>
<feature type="region of interest" description="Disordered" evidence="7">
    <location>
        <begin position="211"/>
        <end position="235"/>
    </location>
</feature>
<gene>
    <name evidence="9" type="ORF">GRI47_09430</name>
</gene>
<comment type="caution">
    <text evidence="9">The sequence shown here is derived from an EMBL/GenBank/DDBJ whole genome shotgun (WGS) entry which is preliminary data.</text>
</comment>
<evidence type="ECO:0000256" key="3">
    <source>
        <dbReference type="ARBA" id="ARBA00022692"/>
    </source>
</evidence>
<dbReference type="Pfam" id="PF01618">
    <property type="entry name" value="MotA_ExbB"/>
    <property type="match status" value="1"/>
</dbReference>
<keyword evidence="2" id="KW-1003">Cell membrane</keyword>
<dbReference type="GO" id="GO:0015031">
    <property type="term" value="P:protein transport"/>
    <property type="evidence" value="ECO:0007669"/>
    <property type="project" value="UniProtKB-KW"/>
</dbReference>
<evidence type="ECO:0000256" key="1">
    <source>
        <dbReference type="ARBA" id="ARBA00004651"/>
    </source>
</evidence>
<feature type="compositionally biased region" description="Basic and acidic residues" evidence="7">
    <location>
        <begin position="225"/>
        <end position="235"/>
    </location>
</feature>
<evidence type="ECO:0000256" key="2">
    <source>
        <dbReference type="ARBA" id="ARBA00022475"/>
    </source>
</evidence>
<keyword evidence="4" id="KW-1133">Transmembrane helix</keyword>
<dbReference type="GO" id="GO:0071978">
    <property type="term" value="P:bacterial-type flagellum-dependent swarming motility"/>
    <property type="evidence" value="ECO:0007669"/>
    <property type="project" value="InterPro"/>
</dbReference>
<dbReference type="GO" id="GO:0006935">
    <property type="term" value="P:chemotaxis"/>
    <property type="evidence" value="ECO:0007669"/>
    <property type="project" value="InterPro"/>
</dbReference>
<feature type="domain" description="MotA/TolQ/ExbB proton channel" evidence="8">
    <location>
        <begin position="104"/>
        <end position="197"/>
    </location>
</feature>
<organism evidence="9 10">
    <name type="scientific">Qipengyuania pelagi</name>
    <dbReference type="NCBI Taxonomy" id="994320"/>
    <lineage>
        <taxon>Bacteria</taxon>
        <taxon>Pseudomonadati</taxon>
        <taxon>Pseudomonadota</taxon>
        <taxon>Alphaproteobacteria</taxon>
        <taxon>Sphingomonadales</taxon>
        <taxon>Erythrobacteraceae</taxon>
        <taxon>Qipengyuania</taxon>
    </lineage>
</organism>
<comment type="similarity">
    <text evidence="6">Belongs to the exbB/tolQ family.</text>
</comment>
<protein>
    <submittedName>
        <fullName evidence="9">Chemotaxis protein MotA</fullName>
    </submittedName>
</protein>
<name>A0A844Y8R9_9SPHN</name>
<evidence type="ECO:0000256" key="4">
    <source>
        <dbReference type="ARBA" id="ARBA00022989"/>
    </source>
</evidence>
<dbReference type="PANTHER" id="PTHR30433">
    <property type="entry name" value="CHEMOTAXIS PROTEIN MOTA"/>
    <property type="match status" value="1"/>
</dbReference>
<dbReference type="InterPro" id="IPR002898">
    <property type="entry name" value="MotA_ExbB_proton_chnl"/>
</dbReference>
<evidence type="ECO:0000313" key="9">
    <source>
        <dbReference type="EMBL" id="MXO54226.1"/>
    </source>
</evidence>
<dbReference type="InterPro" id="IPR047055">
    <property type="entry name" value="MotA-like"/>
</dbReference>
<sequence length="235" mass="24743">MQHWFDPIAIGIVFLGTLAATVLRCGLVDARLAFATVRGLVQPAFDPVQAKAEVAKQITEIASDGFLRAEPRHFGDQEFDRLADILISQRSAASLHDEHSKYRSRRADIASRAVRFLDCAAELAPVMGLAGTLIALGSSRGGGAVTGAVAGAAAGGLVESIAMAVVTTLYGLLAANFLFAPLSNAVQRRARAEERDRDAVLDWLEKGLRGIDGKAAPHSGESDASPEKTPKAKAA</sequence>
<evidence type="ECO:0000313" key="10">
    <source>
        <dbReference type="Proteomes" id="UP000430272"/>
    </source>
</evidence>
<evidence type="ECO:0000256" key="6">
    <source>
        <dbReference type="RuleBase" id="RU004057"/>
    </source>
</evidence>
<keyword evidence="6" id="KW-0653">Protein transport</keyword>
<keyword evidence="5" id="KW-0472">Membrane</keyword>
<dbReference type="GO" id="GO:0005886">
    <property type="term" value="C:plasma membrane"/>
    <property type="evidence" value="ECO:0007669"/>
    <property type="project" value="UniProtKB-SubCell"/>
</dbReference>
<dbReference type="OrthoDB" id="9806929at2"/>
<reference evidence="9 10" key="1">
    <citation type="submission" date="2019-12" db="EMBL/GenBank/DDBJ databases">
        <title>Genomic-based taxomic classification of the family Erythrobacteraceae.</title>
        <authorList>
            <person name="Xu L."/>
        </authorList>
    </citation>
    <scope>NUCLEOTIDE SEQUENCE [LARGE SCALE GENOMIC DNA]</scope>
    <source>
        <strain evidence="9 10">JCM 17468</strain>
    </source>
</reference>
<proteinExistence type="inferred from homology"/>
<evidence type="ECO:0000259" key="8">
    <source>
        <dbReference type="Pfam" id="PF01618"/>
    </source>
</evidence>
<dbReference type="AlphaFoldDB" id="A0A844Y8R9"/>
<keyword evidence="3" id="KW-0812">Transmembrane</keyword>
<comment type="subcellular location">
    <subcellularLocation>
        <location evidence="1">Cell membrane</location>
        <topology evidence="1">Multi-pass membrane protein</topology>
    </subcellularLocation>
    <subcellularLocation>
        <location evidence="6">Membrane</location>
        <topology evidence="6">Multi-pass membrane protein</topology>
    </subcellularLocation>
</comment>
<keyword evidence="10" id="KW-1185">Reference proteome</keyword>
<dbReference type="EMBL" id="WTYD01000001">
    <property type="protein sequence ID" value="MXO54226.1"/>
    <property type="molecule type" value="Genomic_DNA"/>
</dbReference>
<accession>A0A844Y8R9</accession>
<dbReference type="RefSeq" id="WP_160660988.1">
    <property type="nucleotide sequence ID" value="NZ_BAABDV010000001.1"/>
</dbReference>
<evidence type="ECO:0000256" key="5">
    <source>
        <dbReference type="ARBA" id="ARBA00023136"/>
    </source>
</evidence>
<keyword evidence="6" id="KW-0813">Transport</keyword>